<feature type="transmembrane region" description="Helical" evidence="8">
    <location>
        <begin position="392"/>
        <end position="410"/>
    </location>
</feature>
<evidence type="ECO:0000256" key="1">
    <source>
        <dbReference type="ARBA" id="ARBA00004651"/>
    </source>
</evidence>
<feature type="domain" description="Major facilitator superfamily (MFS) profile" evidence="9">
    <location>
        <begin position="1"/>
        <end position="445"/>
    </location>
</feature>
<comment type="caution">
    <text evidence="10">The sequence shown here is derived from an EMBL/GenBank/DDBJ whole genome shotgun (WGS) entry which is preliminary data.</text>
</comment>
<feature type="transmembrane region" description="Helical" evidence="8">
    <location>
        <begin position="36"/>
        <end position="54"/>
    </location>
</feature>
<evidence type="ECO:0000313" key="11">
    <source>
        <dbReference type="Proteomes" id="UP001500307"/>
    </source>
</evidence>
<dbReference type="InterPro" id="IPR004638">
    <property type="entry name" value="EmrB-like"/>
</dbReference>
<feature type="transmembrane region" description="Helical" evidence="8">
    <location>
        <begin position="422"/>
        <end position="441"/>
    </location>
</feature>
<feature type="transmembrane region" description="Helical" evidence="8">
    <location>
        <begin position="348"/>
        <end position="371"/>
    </location>
</feature>
<dbReference type="EMBL" id="BAABGU010000003">
    <property type="protein sequence ID" value="GAA4563967.1"/>
    <property type="molecule type" value="Genomic_DNA"/>
</dbReference>
<dbReference type="Pfam" id="PF07690">
    <property type="entry name" value="MFS_1"/>
    <property type="match status" value="1"/>
</dbReference>
<dbReference type="PROSITE" id="PS50850">
    <property type="entry name" value="MFS"/>
    <property type="match status" value="1"/>
</dbReference>
<dbReference type="CDD" id="cd17321">
    <property type="entry name" value="MFS_MMR_MDR_like"/>
    <property type="match status" value="1"/>
</dbReference>
<keyword evidence="3" id="KW-1003">Cell membrane</keyword>
<reference evidence="11" key="1">
    <citation type="journal article" date="2019" name="Int. J. Syst. Evol. Microbiol.">
        <title>The Global Catalogue of Microorganisms (GCM) 10K type strain sequencing project: providing services to taxonomists for standard genome sequencing and annotation.</title>
        <authorList>
            <consortium name="The Broad Institute Genomics Platform"/>
            <consortium name="The Broad Institute Genome Sequencing Center for Infectious Disease"/>
            <person name="Wu L."/>
            <person name="Ma J."/>
        </authorList>
    </citation>
    <scope>NUCLEOTIDE SEQUENCE [LARGE SCALE GENOMIC DNA]</scope>
    <source>
        <strain evidence="11">JCM 3175</strain>
    </source>
</reference>
<dbReference type="InterPro" id="IPR020846">
    <property type="entry name" value="MFS_dom"/>
</dbReference>
<keyword evidence="2" id="KW-0813">Transport</keyword>
<feature type="transmembrane region" description="Helical" evidence="8">
    <location>
        <begin position="153"/>
        <end position="173"/>
    </location>
</feature>
<name>A0ABP8S9Y7_9ACTN</name>
<feature type="transmembrane region" description="Helical" evidence="8">
    <location>
        <begin position="185"/>
        <end position="205"/>
    </location>
</feature>
<feature type="transmembrane region" description="Helical" evidence="8">
    <location>
        <begin position="124"/>
        <end position="147"/>
    </location>
</feature>
<dbReference type="InterPro" id="IPR036259">
    <property type="entry name" value="MFS_trans_sf"/>
</dbReference>
<sequence length="498" mass="50823">MIATVLGSALAQLEATVVNVALPVIGRELGAGVSGLQWVLNGYLLTLAALILLGGSLGDRLGRRRVFVLGTVLFTVASGACAAAPTLPLLVAARVVQGVGGALLTPGSLAMLEALLRPQDRAKAIGAWSALGGVAAAAGPLISGWLVESSWRWVFLLPIPLGVLVVLICVARVPESRDPDARGRLDVAGAALATLALAGLTFALVQASNGFGLPVLLAALVGLVAGVTFVVLERRRQNPMLPPSIFADRQFTAANAVTFAVYAALGGVFFLFVIFLQGALRYSPLAAGAASLPITGTMLALSSASGALAQRIGPRIPLTVGPLLIAAGMLLMLRIGPDSRYVPDVLPAVVVFGLGLAAVVAPVTSTVLAAASDRHSGIASGVNNAVARTAQLTAIAVLPLAVGLTGSQYTDPDALTDAFHRAMLLTAGLSVLGALIAVTTIRADVLTRAGQGVGGDRRHRLRTLRHHLHLGMAGPPARVSTAEQPNRQPGATGPKNPR</sequence>
<dbReference type="SUPFAM" id="SSF103473">
    <property type="entry name" value="MFS general substrate transporter"/>
    <property type="match status" value="1"/>
</dbReference>
<evidence type="ECO:0000313" key="10">
    <source>
        <dbReference type="EMBL" id="GAA4563967.1"/>
    </source>
</evidence>
<keyword evidence="11" id="KW-1185">Reference proteome</keyword>
<evidence type="ECO:0000256" key="8">
    <source>
        <dbReference type="SAM" id="Phobius"/>
    </source>
</evidence>
<dbReference type="Gene3D" id="1.20.1250.20">
    <property type="entry name" value="MFS general substrate transporter like domains"/>
    <property type="match status" value="1"/>
</dbReference>
<comment type="subcellular location">
    <subcellularLocation>
        <location evidence="1">Cell membrane</location>
        <topology evidence="1">Multi-pass membrane protein</topology>
    </subcellularLocation>
</comment>
<gene>
    <name evidence="10" type="ORF">GCM10023176_09070</name>
</gene>
<evidence type="ECO:0000256" key="4">
    <source>
        <dbReference type="ARBA" id="ARBA00022692"/>
    </source>
</evidence>
<dbReference type="Gene3D" id="1.20.1720.10">
    <property type="entry name" value="Multidrug resistance protein D"/>
    <property type="match status" value="1"/>
</dbReference>
<keyword evidence="6 8" id="KW-0472">Membrane</keyword>
<evidence type="ECO:0000256" key="5">
    <source>
        <dbReference type="ARBA" id="ARBA00022989"/>
    </source>
</evidence>
<feature type="transmembrane region" description="Helical" evidence="8">
    <location>
        <begin position="316"/>
        <end position="336"/>
    </location>
</feature>
<keyword evidence="5 8" id="KW-1133">Transmembrane helix</keyword>
<feature type="region of interest" description="Disordered" evidence="7">
    <location>
        <begin position="471"/>
        <end position="498"/>
    </location>
</feature>
<feature type="transmembrane region" description="Helical" evidence="8">
    <location>
        <begin position="66"/>
        <end position="85"/>
    </location>
</feature>
<feature type="transmembrane region" description="Helical" evidence="8">
    <location>
        <begin position="211"/>
        <end position="232"/>
    </location>
</feature>
<feature type="transmembrane region" description="Helical" evidence="8">
    <location>
        <begin position="282"/>
        <end position="304"/>
    </location>
</feature>
<proteinExistence type="predicted"/>
<dbReference type="PANTHER" id="PTHR42718:SF42">
    <property type="entry name" value="EXPORT PROTEIN"/>
    <property type="match status" value="1"/>
</dbReference>
<protein>
    <submittedName>
        <fullName evidence="10">MFS transporter</fullName>
    </submittedName>
</protein>
<accession>A0ABP8S9Y7</accession>
<dbReference type="NCBIfam" id="TIGR00711">
    <property type="entry name" value="efflux_EmrB"/>
    <property type="match status" value="1"/>
</dbReference>
<evidence type="ECO:0000256" key="7">
    <source>
        <dbReference type="SAM" id="MobiDB-lite"/>
    </source>
</evidence>
<keyword evidence="4 8" id="KW-0812">Transmembrane</keyword>
<feature type="transmembrane region" description="Helical" evidence="8">
    <location>
        <begin position="253"/>
        <end position="276"/>
    </location>
</feature>
<dbReference type="Proteomes" id="UP001500307">
    <property type="component" value="Unassembled WGS sequence"/>
</dbReference>
<evidence type="ECO:0000259" key="9">
    <source>
        <dbReference type="PROSITE" id="PS50850"/>
    </source>
</evidence>
<evidence type="ECO:0000256" key="6">
    <source>
        <dbReference type="ARBA" id="ARBA00023136"/>
    </source>
</evidence>
<evidence type="ECO:0000256" key="3">
    <source>
        <dbReference type="ARBA" id="ARBA00022475"/>
    </source>
</evidence>
<evidence type="ECO:0000256" key="2">
    <source>
        <dbReference type="ARBA" id="ARBA00022448"/>
    </source>
</evidence>
<dbReference type="InterPro" id="IPR011701">
    <property type="entry name" value="MFS"/>
</dbReference>
<feature type="transmembrane region" description="Helical" evidence="8">
    <location>
        <begin position="91"/>
        <end position="112"/>
    </location>
</feature>
<organism evidence="10 11">
    <name type="scientific">Micromonospora coerulea</name>
    <dbReference type="NCBI Taxonomy" id="47856"/>
    <lineage>
        <taxon>Bacteria</taxon>
        <taxon>Bacillati</taxon>
        <taxon>Actinomycetota</taxon>
        <taxon>Actinomycetes</taxon>
        <taxon>Micromonosporales</taxon>
        <taxon>Micromonosporaceae</taxon>
        <taxon>Micromonospora</taxon>
    </lineage>
</organism>
<dbReference type="PANTHER" id="PTHR42718">
    <property type="entry name" value="MAJOR FACILITATOR SUPERFAMILY MULTIDRUG TRANSPORTER MFSC"/>
    <property type="match status" value="1"/>
</dbReference>